<dbReference type="Proteomes" id="UP001597534">
    <property type="component" value="Unassembled WGS sequence"/>
</dbReference>
<evidence type="ECO:0000313" key="4">
    <source>
        <dbReference type="Proteomes" id="UP001597534"/>
    </source>
</evidence>
<keyword evidence="4" id="KW-1185">Reference proteome</keyword>
<sequence>MLKKIKILFCFFITSIAFSQSVSSTIDSTQIKIGSQFNLTVKAKVNKTDKVVFPESPYFGALEVLESYPTDSIKTDDKLELIKKYGLTQFDSGRYVVPRLQIIINNKTVLTDSFGVVVNNVVVDTLKQQMYDIKPIIAVEEPADYFWLYMILAFLLIIGIGYALYHFLKKYQVKKNEEEALLFASPIEKAIALLQNLEKKELWQHGETKAYYSELTDITRNYIEEAVEVPAMESTSNELYEALKVAVKKKKIKLSNDVLDKFKKVMANADLVKFAKSKPLDFEIENDKKMVDLFLVSLDKAIPRSEEETENLFAEELKRKRARKQKLQRLGIPISVVLFLILMVGVFVVVSKGTDYVRDNFLGHNAKSLLNEDWVTSDYGDPAIIVSTPKVLKRMNDERIQNNLPSHVKSISKFTYGSVLDNFSIVLNTTAYKDSTSLDLDQALEQDLKILESYGAQNIVVKTDDYEDPKGLKGKRAYGTFTALNPLEKEDQQMGYEILVFAQASGAQELFLIYREDDKYAREIMDRVIESIELKKATP</sequence>
<name>A0ABW5YMC2_9FLAO</name>
<comment type="caution">
    <text evidence="3">The sequence shown here is derived from an EMBL/GenBank/DDBJ whole genome shotgun (WGS) entry which is preliminary data.</text>
</comment>
<evidence type="ECO:0000256" key="2">
    <source>
        <dbReference type="SAM" id="SignalP"/>
    </source>
</evidence>
<keyword evidence="1" id="KW-1133">Transmembrane helix</keyword>
<keyword evidence="2" id="KW-0732">Signal</keyword>
<gene>
    <name evidence="3" type="ORF">ACFS5J_09040</name>
</gene>
<dbReference type="EMBL" id="JBHUPC010000013">
    <property type="protein sequence ID" value="MFD2892154.1"/>
    <property type="molecule type" value="Genomic_DNA"/>
</dbReference>
<keyword evidence="1" id="KW-0472">Membrane</keyword>
<evidence type="ECO:0008006" key="5">
    <source>
        <dbReference type="Google" id="ProtNLM"/>
    </source>
</evidence>
<protein>
    <recommendedName>
        <fullName evidence="5">Protein BatD</fullName>
    </recommendedName>
</protein>
<dbReference type="RefSeq" id="WP_379811786.1">
    <property type="nucleotide sequence ID" value="NZ_JBHUPC010000013.1"/>
</dbReference>
<proteinExistence type="predicted"/>
<feature type="signal peptide" evidence="2">
    <location>
        <begin position="1"/>
        <end position="19"/>
    </location>
</feature>
<evidence type="ECO:0000313" key="3">
    <source>
        <dbReference type="EMBL" id="MFD2892154.1"/>
    </source>
</evidence>
<feature type="chain" id="PRO_5045380153" description="Protein BatD" evidence="2">
    <location>
        <begin position="20"/>
        <end position="539"/>
    </location>
</feature>
<organism evidence="3 4">
    <name type="scientific">Flavobacterium chuncheonense</name>
    <dbReference type="NCBI Taxonomy" id="2026653"/>
    <lineage>
        <taxon>Bacteria</taxon>
        <taxon>Pseudomonadati</taxon>
        <taxon>Bacteroidota</taxon>
        <taxon>Flavobacteriia</taxon>
        <taxon>Flavobacteriales</taxon>
        <taxon>Flavobacteriaceae</taxon>
        <taxon>Flavobacterium</taxon>
    </lineage>
</organism>
<accession>A0ABW5YMC2</accession>
<evidence type="ECO:0000256" key="1">
    <source>
        <dbReference type="SAM" id="Phobius"/>
    </source>
</evidence>
<keyword evidence="1" id="KW-0812">Transmembrane</keyword>
<reference evidence="4" key="1">
    <citation type="journal article" date="2019" name="Int. J. Syst. Evol. Microbiol.">
        <title>The Global Catalogue of Microorganisms (GCM) 10K type strain sequencing project: providing services to taxonomists for standard genome sequencing and annotation.</title>
        <authorList>
            <consortium name="The Broad Institute Genomics Platform"/>
            <consortium name="The Broad Institute Genome Sequencing Center for Infectious Disease"/>
            <person name="Wu L."/>
            <person name="Ma J."/>
        </authorList>
    </citation>
    <scope>NUCLEOTIDE SEQUENCE [LARGE SCALE GENOMIC DNA]</scope>
    <source>
        <strain evidence="4">KCTC 22671</strain>
    </source>
</reference>
<feature type="transmembrane region" description="Helical" evidence="1">
    <location>
        <begin position="145"/>
        <end position="165"/>
    </location>
</feature>
<feature type="transmembrane region" description="Helical" evidence="1">
    <location>
        <begin position="330"/>
        <end position="350"/>
    </location>
</feature>